<keyword evidence="2" id="KW-1185">Reference proteome</keyword>
<sequence>MSGLYYVLMKWAPVDLKSGSSYGRYMICFPSRYDADEIYREMEKVPNLVGDLSRLSPQFWVYTGESLVNQIVAGYFSEHKNLCSIYLLPNADDIGGPPIIPNPVTGPDWLSDNTFFIRNRRQPNLYWFVHDTHIHTSEQRRTKFRIKQEISTGKSRQSVLIRKDKVTVAAVAETVGSAAVLGNGTKYVSIRKLKGKSNCLVLANTPHPWVFQDFIDGQVGVRWGTEIEEEKDQGAKPLVVFMPDGGGDEWELC</sequence>
<organism evidence="1 2">
    <name type="scientific">Apiosordaria backusii</name>
    <dbReference type="NCBI Taxonomy" id="314023"/>
    <lineage>
        <taxon>Eukaryota</taxon>
        <taxon>Fungi</taxon>
        <taxon>Dikarya</taxon>
        <taxon>Ascomycota</taxon>
        <taxon>Pezizomycotina</taxon>
        <taxon>Sordariomycetes</taxon>
        <taxon>Sordariomycetidae</taxon>
        <taxon>Sordariales</taxon>
        <taxon>Lasiosphaeriaceae</taxon>
        <taxon>Apiosordaria</taxon>
    </lineage>
</organism>
<protein>
    <submittedName>
        <fullName evidence="1">Uncharacterized protein</fullName>
    </submittedName>
</protein>
<comment type="caution">
    <text evidence="1">The sequence shown here is derived from an EMBL/GenBank/DDBJ whole genome shotgun (WGS) entry which is preliminary data.</text>
</comment>
<reference evidence="1" key="1">
    <citation type="submission" date="2023-06" db="EMBL/GenBank/DDBJ databases">
        <title>Genome-scale phylogeny and comparative genomics of the fungal order Sordariales.</title>
        <authorList>
            <consortium name="Lawrence Berkeley National Laboratory"/>
            <person name="Hensen N."/>
            <person name="Bonometti L."/>
            <person name="Westerberg I."/>
            <person name="Brannstrom I.O."/>
            <person name="Guillou S."/>
            <person name="Cros-Aarteil S."/>
            <person name="Calhoun S."/>
            <person name="Haridas S."/>
            <person name="Kuo A."/>
            <person name="Mondo S."/>
            <person name="Pangilinan J."/>
            <person name="Riley R."/>
            <person name="Labutti K."/>
            <person name="Andreopoulos B."/>
            <person name="Lipzen A."/>
            <person name="Chen C."/>
            <person name="Yanf M."/>
            <person name="Daum C."/>
            <person name="Ng V."/>
            <person name="Clum A."/>
            <person name="Steindorff A."/>
            <person name="Ohm R."/>
            <person name="Martin F."/>
            <person name="Silar P."/>
            <person name="Natvig D."/>
            <person name="Lalanne C."/>
            <person name="Gautier V."/>
            <person name="Ament-Velasquez S.L."/>
            <person name="Kruys A."/>
            <person name="Hutchinson M.I."/>
            <person name="Powell A.J."/>
            <person name="Barry K."/>
            <person name="Miller A.N."/>
            <person name="Grigoriev I.V."/>
            <person name="Debuchy R."/>
            <person name="Gladieux P."/>
            <person name="Thoren M.H."/>
            <person name="Johannesson H."/>
        </authorList>
    </citation>
    <scope>NUCLEOTIDE SEQUENCE</scope>
    <source>
        <strain evidence="1">CBS 540.89</strain>
    </source>
</reference>
<accession>A0AA40AIK1</accession>
<dbReference type="EMBL" id="JAUKTV010000014">
    <property type="protein sequence ID" value="KAK0716499.1"/>
    <property type="molecule type" value="Genomic_DNA"/>
</dbReference>
<evidence type="ECO:0000313" key="1">
    <source>
        <dbReference type="EMBL" id="KAK0716499.1"/>
    </source>
</evidence>
<dbReference type="Proteomes" id="UP001172159">
    <property type="component" value="Unassembled WGS sequence"/>
</dbReference>
<gene>
    <name evidence="1" type="ORF">B0T21DRAFT_454298</name>
</gene>
<proteinExistence type="predicted"/>
<name>A0AA40AIK1_9PEZI</name>
<dbReference type="AlphaFoldDB" id="A0AA40AIK1"/>
<evidence type="ECO:0000313" key="2">
    <source>
        <dbReference type="Proteomes" id="UP001172159"/>
    </source>
</evidence>